<evidence type="ECO:0000256" key="1">
    <source>
        <dbReference type="ARBA" id="ARBA00022690"/>
    </source>
</evidence>
<keyword evidence="1" id="KW-0646">Protease inhibitor</keyword>
<sequence>MTYTHSFNKNPFVVITCDNMKFFVICFFSLILATTLVSSRSTCGPNEEYSNCGSACQETCSSKPQLCILVCKQGCFCKSGFVRHDHTGQCVSRSQC</sequence>
<dbReference type="CDD" id="cd19941">
    <property type="entry name" value="TIL"/>
    <property type="match status" value="1"/>
</dbReference>
<dbReference type="Proteomes" id="UP000625711">
    <property type="component" value="Unassembled WGS sequence"/>
</dbReference>
<evidence type="ECO:0000313" key="4">
    <source>
        <dbReference type="EMBL" id="KAF7265941.1"/>
    </source>
</evidence>
<comment type="caution">
    <text evidence="4">The sequence shown here is derived from an EMBL/GenBank/DDBJ whole genome shotgun (WGS) entry which is preliminary data.</text>
</comment>
<protein>
    <recommendedName>
        <fullName evidence="3">TIL domain-containing protein</fullName>
    </recommendedName>
</protein>
<keyword evidence="5" id="KW-1185">Reference proteome</keyword>
<gene>
    <name evidence="4" type="ORF">GWI33_020682</name>
</gene>
<accession>A0A834HTZ5</accession>
<dbReference type="Pfam" id="PF01826">
    <property type="entry name" value="TIL"/>
    <property type="match status" value="1"/>
</dbReference>
<feature type="domain" description="TIL" evidence="3">
    <location>
        <begin position="43"/>
        <end position="96"/>
    </location>
</feature>
<organism evidence="4 5">
    <name type="scientific">Rhynchophorus ferrugineus</name>
    <name type="common">Red palm weevil</name>
    <name type="synonym">Curculio ferrugineus</name>
    <dbReference type="NCBI Taxonomy" id="354439"/>
    <lineage>
        <taxon>Eukaryota</taxon>
        <taxon>Metazoa</taxon>
        <taxon>Ecdysozoa</taxon>
        <taxon>Arthropoda</taxon>
        <taxon>Hexapoda</taxon>
        <taxon>Insecta</taxon>
        <taxon>Pterygota</taxon>
        <taxon>Neoptera</taxon>
        <taxon>Endopterygota</taxon>
        <taxon>Coleoptera</taxon>
        <taxon>Polyphaga</taxon>
        <taxon>Cucujiformia</taxon>
        <taxon>Curculionidae</taxon>
        <taxon>Dryophthorinae</taxon>
        <taxon>Rhynchophorus</taxon>
    </lineage>
</organism>
<evidence type="ECO:0000256" key="2">
    <source>
        <dbReference type="ARBA" id="ARBA00023157"/>
    </source>
</evidence>
<dbReference type="InterPro" id="IPR002919">
    <property type="entry name" value="TIL_dom"/>
</dbReference>
<dbReference type="PANTHER" id="PTHR23259:SF70">
    <property type="entry name" value="ACCESSORY GLAND PROTEIN ACP62F-RELATED"/>
    <property type="match status" value="1"/>
</dbReference>
<name>A0A834HTZ5_RHYFE</name>
<dbReference type="InterPro" id="IPR036084">
    <property type="entry name" value="Ser_inhib-like_sf"/>
</dbReference>
<evidence type="ECO:0000313" key="5">
    <source>
        <dbReference type="Proteomes" id="UP000625711"/>
    </source>
</evidence>
<evidence type="ECO:0000259" key="3">
    <source>
        <dbReference type="Pfam" id="PF01826"/>
    </source>
</evidence>
<dbReference type="PANTHER" id="PTHR23259">
    <property type="entry name" value="RIDDLE"/>
    <property type="match status" value="1"/>
</dbReference>
<dbReference type="Gene3D" id="2.10.25.10">
    <property type="entry name" value="Laminin"/>
    <property type="match status" value="1"/>
</dbReference>
<proteinExistence type="predicted"/>
<dbReference type="InterPro" id="IPR051368">
    <property type="entry name" value="SerProtInhib-TIL_Domain"/>
</dbReference>
<dbReference type="GO" id="GO:0030414">
    <property type="term" value="F:peptidase inhibitor activity"/>
    <property type="evidence" value="ECO:0007669"/>
    <property type="project" value="UniProtKB-KW"/>
</dbReference>
<dbReference type="SUPFAM" id="SSF57567">
    <property type="entry name" value="Serine protease inhibitors"/>
    <property type="match status" value="1"/>
</dbReference>
<dbReference type="EMBL" id="JAACXV010014582">
    <property type="protein sequence ID" value="KAF7265941.1"/>
    <property type="molecule type" value="Genomic_DNA"/>
</dbReference>
<keyword evidence="2" id="KW-1015">Disulfide bond</keyword>
<reference evidence="4" key="1">
    <citation type="submission" date="2020-08" db="EMBL/GenBank/DDBJ databases">
        <title>Genome sequencing and assembly of the red palm weevil Rhynchophorus ferrugineus.</title>
        <authorList>
            <person name="Dias G.B."/>
            <person name="Bergman C.M."/>
            <person name="Manee M."/>
        </authorList>
    </citation>
    <scope>NUCLEOTIDE SEQUENCE</scope>
    <source>
        <strain evidence="4">AA-2017</strain>
        <tissue evidence="4">Whole larva</tissue>
    </source>
</reference>
<dbReference type="AlphaFoldDB" id="A0A834HTZ5"/>
<dbReference type="OrthoDB" id="6777600at2759"/>